<dbReference type="AlphaFoldDB" id="U5BXT1"/>
<keyword evidence="1" id="KW-0812">Transmembrane</keyword>
<keyword evidence="1" id="KW-1133">Transmembrane helix</keyword>
<name>U5BXT1_9BACT</name>
<protein>
    <submittedName>
        <fullName evidence="2">Uncharacterized protein</fullName>
    </submittedName>
</protein>
<keyword evidence="1" id="KW-0472">Membrane</keyword>
<evidence type="ECO:0000313" key="3">
    <source>
        <dbReference type="Proteomes" id="UP000016843"/>
    </source>
</evidence>
<feature type="transmembrane region" description="Helical" evidence="1">
    <location>
        <begin position="12"/>
        <end position="33"/>
    </location>
</feature>
<sequence length="76" mass="8937">MTLKQRPIFLKLSLLIFCKGLLGLFAILSHINWNQYFNLNKNQKGLPGNKSGFWLHFQTLCHMGWDLSFICGFYRN</sequence>
<proteinExistence type="predicted"/>
<evidence type="ECO:0000313" key="2">
    <source>
        <dbReference type="EMBL" id="ERM80727.1"/>
    </source>
</evidence>
<keyword evidence="3" id="KW-1185">Reference proteome</keyword>
<dbReference type="Proteomes" id="UP000016843">
    <property type="component" value="Unassembled WGS sequence"/>
</dbReference>
<reference evidence="2 3" key="1">
    <citation type="journal article" date="2013" name="Genome Announc.">
        <title>Draft Genome Sequence of the Psychrophilic and Alkaliphilic Rhodonellum psychrophilum Strain GCM71T.</title>
        <authorList>
            <person name="Hauptmann A.L."/>
            <person name="Glaring M.A."/>
            <person name="Hallin P.F."/>
            <person name="Prieme A."/>
            <person name="Stougaard P."/>
        </authorList>
    </citation>
    <scope>NUCLEOTIDE SEQUENCE [LARGE SCALE GENOMIC DNA]</scope>
    <source>
        <strain evidence="2 3">GCM71</strain>
    </source>
</reference>
<accession>U5BXT1</accession>
<evidence type="ECO:0000256" key="1">
    <source>
        <dbReference type="SAM" id="Phobius"/>
    </source>
</evidence>
<organism evidence="2 3">
    <name type="scientific">Rhodonellum psychrophilum GCM71 = DSM 17998</name>
    <dbReference type="NCBI Taxonomy" id="1123057"/>
    <lineage>
        <taxon>Bacteria</taxon>
        <taxon>Pseudomonadati</taxon>
        <taxon>Bacteroidota</taxon>
        <taxon>Cytophagia</taxon>
        <taxon>Cytophagales</taxon>
        <taxon>Cytophagaceae</taxon>
        <taxon>Rhodonellum</taxon>
    </lineage>
</organism>
<dbReference type="EMBL" id="AWXR01000080">
    <property type="protein sequence ID" value="ERM80727.1"/>
    <property type="molecule type" value="Genomic_DNA"/>
</dbReference>
<comment type="caution">
    <text evidence="2">The sequence shown here is derived from an EMBL/GenBank/DDBJ whole genome shotgun (WGS) entry which is preliminary data.</text>
</comment>
<feature type="transmembrane region" description="Helical" evidence="1">
    <location>
        <begin position="53"/>
        <end position="74"/>
    </location>
</feature>
<gene>
    <name evidence="2" type="ORF">P872_21345</name>
</gene>